<protein>
    <submittedName>
        <fullName evidence="2">U6 snRNA m(6)A methyltransferase</fullName>
    </submittedName>
</protein>
<accession>A0AC35EXH7</accession>
<sequence length="237" mass="27096">MALNHLMHPRNVYKNRPPDFRVLAEKYPDFRQYITFSPDGKVNLDFHNSDAVRCLTEKLLKEDFKLDVILPADSLVPRIPQRLDYILLVQDLLNASSLYNNVMGIDIGTGPSCVYPLLGAKHCKWNFCATEVNEESVAVAQSVAVARKNVEKNDLNDKITIFQGDESIFFKEIFKAYPDQIFTFSMCNPPFFNKEECEERFQRSDKSDFKNNPSGLNLSRAPPLSATVAKNSELWVH</sequence>
<dbReference type="WBParaSite" id="PS1159_v2.g11696.t1">
    <property type="protein sequence ID" value="PS1159_v2.g11696.t1"/>
    <property type="gene ID" value="PS1159_v2.g11696"/>
</dbReference>
<dbReference type="Proteomes" id="UP000887580">
    <property type="component" value="Unplaced"/>
</dbReference>
<evidence type="ECO:0000313" key="1">
    <source>
        <dbReference type="Proteomes" id="UP000887580"/>
    </source>
</evidence>
<name>A0AC35EXH7_9BILA</name>
<reference evidence="2" key="1">
    <citation type="submission" date="2022-11" db="UniProtKB">
        <authorList>
            <consortium name="WormBaseParasite"/>
        </authorList>
    </citation>
    <scope>IDENTIFICATION</scope>
</reference>
<organism evidence="1 2">
    <name type="scientific">Panagrolaimus sp. PS1159</name>
    <dbReference type="NCBI Taxonomy" id="55785"/>
    <lineage>
        <taxon>Eukaryota</taxon>
        <taxon>Metazoa</taxon>
        <taxon>Ecdysozoa</taxon>
        <taxon>Nematoda</taxon>
        <taxon>Chromadorea</taxon>
        <taxon>Rhabditida</taxon>
        <taxon>Tylenchina</taxon>
        <taxon>Panagrolaimomorpha</taxon>
        <taxon>Panagrolaimoidea</taxon>
        <taxon>Panagrolaimidae</taxon>
        <taxon>Panagrolaimus</taxon>
    </lineage>
</organism>
<evidence type="ECO:0000313" key="2">
    <source>
        <dbReference type="WBParaSite" id="PS1159_v2.g11696.t1"/>
    </source>
</evidence>
<proteinExistence type="predicted"/>